<feature type="compositionally biased region" description="Basic and acidic residues" evidence="1">
    <location>
        <begin position="41"/>
        <end position="58"/>
    </location>
</feature>
<dbReference type="Proteomes" id="UP001497522">
    <property type="component" value="Chromosome 8"/>
</dbReference>
<evidence type="ECO:0000313" key="3">
    <source>
        <dbReference type="Proteomes" id="UP001497522"/>
    </source>
</evidence>
<feature type="region of interest" description="Disordered" evidence="1">
    <location>
        <begin position="1"/>
        <end position="81"/>
    </location>
</feature>
<proteinExistence type="predicted"/>
<reference evidence="2" key="1">
    <citation type="submission" date="2024-03" db="EMBL/GenBank/DDBJ databases">
        <authorList>
            <consortium name="ELIXIR-Norway"/>
            <consortium name="Elixir Norway"/>
        </authorList>
    </citation>
    <scope>NUCLEOTIDE SEQUENCE</scope>
</reference>
<name>A0ABP1C024_9BRYO</name>
<feature type="compositionally biased region" description="Basic residues" evidence="1">
    <location>
        <begin position="13"/>
        <end position="25"/>
    </location>
</feature>
<gene>
    <name evidence="2" type="ORF">CSSPJE1EN2_LOCUS23402</name>
</gene>
<organism evidence="2 3">
    <name type="scientific">Sphagnum jensenii</name>
    <dbReference type="NCBI Taxonomy" id="128206"/>
    <lineage>
        <taxon>Eukaryota</taxon>
        <taxon>Viridiplantae</taxon>
        <taxon>Streptophyta</taxon>
        <taxon>Embryophyta</taxon>
        <taxon>Bryophyta</taxon>
        <taxon>Sphagnophytina</taxon>
        <taxon>Sphagnopsida</taxon>
        <taxon>Sphagnales</taxon>
        <taxon>Sphagnaceae</taxon>
        <taxon>Sphagnum</taxon>
    </lineage>
</organism>
<evidence type="ECO:0000256" key="1">
    <source>
        <dbReference type="SAM" id="MobiDB-lite"/>
    </source>
</evidence>
<evidence type="ECO:0000313" key="2">
    <source>
        <dbReference type="EMBL" id="CAK9882046.1"/>
    </source>
</evidence>
<dbReference type="EMBL" id="OZ023709">
    <property type="protein sequence ID" value="CAK9882046.1"/>
    <property type="molecule type" value="Genomic_DNA"/>
</dbReference>
<keyword evidence="3" id="KW-1185">Reference proteome</keyword>
<protein>
    <submittedName>
        <fullName evidence="2">Uncharacterized protein</fullName>
    </submittedName>
</protein>
<accession>A0ABP1C024</accession>
<sequence>MDEETNEDSKYSSSRRKSALARRRPASFPSRKSRAWLAAESRAENTKNKNVAEDRDFTKVPGLSRSPTKAATNAHGCLPHQSAKRATGTNISSNLVQLLDDFAYMLLQRITNHTIRAFCDVPIFRIFKSVQV</sequence>